<dbReference type="InterPro" id="IPR004177">
    <property type="entry name" value="DDHD_dom"/>
</dbReference>
<sequence>MIPPPGSSDEAILDFSGCAGTVIYVIHGIGEQVWSKDNAVAKSLIKQCDDARVKMHRLQLERYSRLSRRWEKCGKVGVKPLMERRVEVIPVCWYEVWHTGTDVKRSVESVTLPGVPIVRTIANSIILDVIMYMEEKLRKKVLAHVSREITDTYKGYKERNPGWGGDMAIVGHSLGSVIAWDIADRYMEEQGRKIKQQSSPAFAAASPPAAPSAEPQHSANPPIPPPPNPPPIPSLPTTPQSIFLLGSPVGLFLSIRGSHPTMAGRGSLYAGSTAFYNVIHGSDPVSYRIEPLLLPPGDVCPSPEYVPSSSGNFLNKRGLLPHNHAEKTVAEAKNKVRMVGKIAQGFLNGITGNVALAESETGEEGDDGGGVMKGGGGDESEAKFRICEGGNDRVDWILQAGVLESELLSALTAHNGYLENRDVLEFIGKRLYGGETASGGQKG</sequence>
<dbReference type="InterPro" id="IPR058055">
    <property type="entry name" value="PA-PLA1"/>
</dbReference>
<feature type="compositionally biased region" description="Low complexity" evidence="1">
    <location>
        <begin position="196"/>
        <end position="220"/>
    </location>
</feature>
<dbReference type="PROSITE" id="PS51043">
    <property type="entry name" value="DDHD"/>
    <property type="match status" value="1"/>
</dbReference>
<dbReference type="PANTHER" id="PTHR23509:SF10">
    <property type="entry name" value="LD21067P"/>
    <property type="match status" value="1"/>
</dbReference>
<dbReference type="Pfam" id="PF02862">
    <property type="entry name" value="DDHD"/>
    <property type="match status" value="2"/>
</dbReference>
<keyword evidence="4" id="KW-1185">Reference proteome</keyword>
<name>A0A9W7GJH3_9STRA</name>
<feature type="compositionally biased region" description="Pro residues" evidence="1">
    <location>
        <begin position="221"/>
        <end position="236"/>
    </location>
</feature>
<dbReference type="InterPro" id="IPR029058">
    <property type="entry name" value="AB_hydrolase_fold"/>
</dbReference>
<reference evidence="4" key="1">
    <citation type="journal article" date="2023" name="Commun. Biol.">
        <title>Genome analysis of Parmales, the sister group of diatoms, reveals the evolutionary specialization of diatoms from phago-mixotrophs to photoautotrophs.</title>
        <authorList>
            <person name="Ban H."/>
            <person name="Sato S."/>
            <person name="Yoshikawa S."/>
            <person name="Yamada K."/>
            <person name="Nakamura Y."/>
            <person name="Ichinomiya M."/>
            <person name="Sato N."/>
            <person name="Blanc-Mathieu R."/>
            <person name="Endo H."/>
            <person name="Kuwata A."/>
            <person name="Ogata H."/>
        </authorList>
    </citation>
    <scope>NUCLEOTIDE SEQUENCE [LARGE SCALE GENOMIC DNA]</scope>
</reference>
<proteinExistence type="predicted"/>
<dbReference type="GO" id="GO:0005737">
    <property type="term" value="C:cytoplasm"/>
    <property type="evidence" value="ECO:0007669"/>
    <property type="project" value="TreeGrafter"/>
</dbReference>
<dbReference type="AlphaFoldDB" id="A0A9W7GJH3"/>
<evidence type="ECO:0000256" key="1">
    <source>
        <dbReference type="SAM" id="MobiDB-lite"/>
    </source>
</evidence>
<evidence type="ECO:0000313" key="3">
    <source>
        <dbReference type="EMBL" id="GMI46874.1"/>
    </source>
</evidence>
<dbReference type="Proteomes" id="UP001165065">
    <property type="component" value="Unassembled WGS sequence"/>
</dbReference>
<dbReference type="GO" id="GO:0046872">
    <property type="term" value="F:metal ion binding"/>
    <property type="evidence" value="ECO:0007669"/>
    <property type="project" value="InterPro"/>
</dbReference>
<accession>A0A9W7GJH3</accession>
<evidence type="ECO:0000313" key="4">
    <source>
        <dbReference type="Proteomes" id="UP001165065"/>
    </source>
</evidence>
<comment type="caution">
    <text evidence="3">The sequence shown here is derived from an EMBL/GenBank/DDBJ whole genome shotgun (WGS) entry which is preliminary data.</text>
</comment>
<evidence type="ECO:0000259" key="2">
    <source>
        <dbReference type="PROSITE" id="PS51043"/>
    </source>
</evidence>
<dbReference type="SUPFAM" id="SSF53474">
    <property type="entry name" value="alpha/beta-Hydrolases"/>
    <property type="match status" value="1"/>
</dbReference>
<dbReference type="SMART" id="SM01127">
    <property type="entry name" value="DDHD"/>
    <property type="match status" value="1"/>
</dbReference>
<feature type="domain" description="DDHD" evidence="2">
    <location>
        <begin position="235"/>
        <end position="433"/>
    </location>
</feature>
<dbReference type="EMBL" id="BRYA01000318">
    <property type="protein sequence ID" value="GMI46874.1"/>
    <property type="molecule type" value="Genomic_DNA"/>
</dbReference>
<dbReference type="PANTHER" id="PTHR23509">
    <property type="entry name" value="PA-PL1 PHOSPHOLIPASE FAMILY"/>
    <property type="match status" value="1"/>
</dbReference>
<dbReference type="GO" id="GO:0004620">
    <property type="term" value="F:phospholipase activity"/>
    <property type="evidence" value="ECO:0007669"/>
    <property type="project" value="TreeGrafter"/>
</dbReference>
<feature type="region of interest" description="Disordered" evidence="1">
    <location>
        <begin position="191"/>
        <end position="239"/>
    </location>
</feature>
<gene>
    <name evidence="3" type="ORF">TrCOL_g2544</name>
</gene>
<dbReference type="OrthoDB" id="69269at2759"/>
<organism evidence="3 4">
    <name type="scientific">Triparma columacea</name>
    <dbReference type="NCBI Taxonomy" id="722753"/>
    <lineage>
        <taxon>Eukaryota</taxon>
        <taxon>Sar</taxon>
        <taxon>Stramenopiles</taxon>
        <taxon>Ochrophyta</taxon>
        <taxon>Bolidophyceae</taxon>
        <taxon>Parmales</taxon>
        <taxon>Triparmaceae</taxon>
        <taxon>Triparma</taxon>
    </lineage>
</organism>
<protein>
    <recommendedName>
        <fullName evidence="2">DDHD domain-containing protein</fullName>
    </recommendedName>
</protein>